<dbReference type="SMART" id="SM00382">
    <property type="entry name" value="AAA"/>
    <property type="match status" value="1"/>
</dbReference>
<accession>A0A4Y6V4A0</accession>
<dbReference type="EMBL" id="CP041217">
    <property type="protein sequence ID" value="QDH23396.1"/>
    <property type="molecule type" value="Genomic_DNA"/>
</dbReference>
<dbReference type="KEGG" id="saca:FFV09_22530"/>
<organism evidence="5 6">
    <name type="scientific">Saccharibacillus brassicae</name>
    <dbReference type="NCBI Taxonomy" id="2583377"/>
    <lineage>
        <taxon>Bacteria</taxon>
        <taxon>Bacillati</taxon>
        <taxon>Bacillota</taxon>
        <taxon>Bacilli</taxon>
        <taxon>Bacillales</taxon>
        <taxon>Paenibacillaceae</taxon>
        <taxon>Saccharibacillus</taxon>
    </lineage>
</organism>
<evidence type="ECO:0000313" key="6">
    <source>
        <dbReference type="Proteomes" id="UP000316968"/>
    </source>
</evidence>
<dbReference type="OrthoDB" id="9802264at2"/>
<evidence type="ECO:0000256" key="1">
    <source>
        <dbReference type="ARBA" id="ARBA00022448"/>
    </source>
</evidence>
<sequence length="241" mass="26555">MIKVRGLRKTVSSDKIPVLKGIDFDLVRGEFVAIVGSSGSGKSMLLRCLALKEKWDGGSLVVDDIDIFKAGWSGRRRIHREWAYLQQNPDLDPNRTALKNVLIGQVGQTPAWRRFTGMVRTADYMGAMDMIESFGLLDKAKLKSGSLSGGEKQRIATARALAHGANVLLADEPVVGLDPHTADNVLGMLKNLCETQETTVVAVLPIELAEKHAHRIWSMEEGKIVLDIRGRRLTTAEKSRL</sequence>
<dbReference type="RefSeq" id="WP_141449933.1">
    <property type="nucleotide sequence ID" value="NZ_CP041217.1"/>
</dbReference>
<dbReference type="PROSITE" id="PS50893">
    <property type="entry name" value="ABC_TRANSPORTER_2"/>
    <property type="match status" value="1"/>
</dbReference>
<proteinExistence type="predicted"/>
<feature type="domain" description="ABC transporter" evidence="4">
    <location>
        <begin position="2"/>
        <end position="241"/>
    </location>
</feature>
<evidence type="ECO:0000256" key="3">
    <source>
        <dbReference type="ARBA" id="ARBA00022840"/>
    </source>
</evidence>
<gene>
    <name evidence="5" type="ORF">FFV09_22530</name>
</gene>
<protein>
    <submittedName>
        <fullName evidence="5">ATP-binding cassette domain-containing protein</fullName>
    </submittedName>
</protein>
<dbReference type="InterPro" id="IPR050086">
    <property type="entry name" value="MetN_ABC_transporter-like"/>
</dbReference>
<dbReference type="InterPro" id="IPR003439">
    <property type="entry name" value="ABC_transporter-like_ATP-bd"/>
</dbReference>
<keyword evidence="6" id="KW-1185">Reference proteome</keyword>
<keyword evidence="2" id="KW-0547">Nucleotide-binding</keyword>
<keyword evidence="1" id="KW-0813">Transport</keyword>
<dbReference type="Proteomes" id="UP000316968">
    <property type="component" value="Chromosome"/>
</dbReference>
<dbReference type="InterPro" id="IPR027417">
    <property type="entry name" value="P-loop_NTPase"/>
</dbReference>
<name>A0A4Y6V4A0_SACBS</name>
<dbReference type="PANTHER" id="PTHR43166">
    <property type="entry name" value="AMINO ACID IMPORT ATP-BINDING PROTEIN"/>
    <property type="match status" value="1"/>
</dbReference>
<dbReference type="GO" id="GO:0016887">
    <property type="term" value="F:ATP hydrolysis activity"/>
    <property type="evidence" value="ECO:0007669"/>
    <property type="project" value="InterPro"/>
</dbReference>
<reference evidence="5 6" key="1">
    <citation type="submission" date="2019-06" db="EMBL/GenBank/DDBJ databases">
        <title>Saccharibacillus brassicae sp. nov., an endophytic bacterium isolated from Chinese cabbage seeds (Brassica pekinensis).</title>
        <authorList>
            <person name="Jiang L."/>
            <person name="Lee J."/>
            <person name="Kim S.W."/>
        </authorList>
    </citation>
    <scope>NUCLEOTIDE SEQUENCE [LARGE SCALE GENOMIC DNA]</scope>
    <source>
        <strain evidence="6">KCTC 43072 / ATSA2</strain>
    </source>
</reference>
<keyword evidence="3 5" id="KW-0067">ATP-binding</keyword>
<dbReference type="InterPro" id="IPR003593">
    <property type="entry name" value="AAA+_ATPase"/>
</dbReference>
<dbReference type="SUPFAM" id="SSF52540">
    <property type="entry name" value="P-loop containing nucleoside triphosphate hydrolases"/>
    <property type="match status" value="1"/>
</dbReference>
<dbReference type="Pfam" id="PF00005">
    <property type="entry name" value="ABC_tran"/>
    <property type="match status" value="1"/>
</dbReference>
<dbReference type="AlphaFoldDB" id="A0A4Y6V4A0"/>
<evidence type="ECO:0000313" key="5">
    <source>
        <dbReference type="EMBL" id="QDH23396.1"/>
    </source>
</evidence>
<evidence type="ECO:0000259" key="4">
    <source>
        <dbReference type="PROSITE" id="PS50893"/>
    </source>
</evidence>
<evidence type="ECO:0000256" key="2">
    <source>
        <dbReference type="ARBA" id="ARBA00022741"/>
    </source>
</evidence>
<dbReference type="GO" id="GO:0005524">
    <property type="term" value="F:ATP binding"/>
    <property type="evidence" value="ECO:0007669"/>
    <property type="project" value="UniProtKB-KW"/>
</dbReference>
<dbReference type="Gene3D" id="3.40.50.300">
    <property type="entry name" value="P-loop containing nucleotide triphosphate hydrolases"/>
    <property type="match status" value="1"/>
</dbReference>